<name>A0A1X0RJX3_RHIZD</name>
<evidence type="ECO:0000313" key="1">
    <source>
        <dbReference type="EMBL" id="ORE12264.1"/>
    </source>
</evidence>
<dbReference type="EMBL" id="KV921737">
    <property type="protein sequence ID" value="ORE12264.1"/>
    <property type="molecule type" value="Genomic_DNA"/>
</dbReference>
<reference evidence="1 2" key="1">
    <citation type="journal article" date="2016" name="Proc. Natl. Acad. Sci. U.S.A.">
        <title>Lipid metabolic changes in an early divergent fungus govern the establishment of a mutualistic symbiosis with endobacteria.</title>
        <authorList>
            <person name="Lastovetsky O.A."/>
            <person name="Gaspar M.L."/>
            <person name="Mondo S.J."/>
            <person name="LaButti K.M."/>
            <person name="Sandor L."/>
            <person name="Grigoriev I.V."/>
            <person name="Henry S.A."/>
            <person name="Pawlowska T.E."/>
        </authorList>
    </citation>
    <scope>NUCLEOTIDE SEQUENCE [LARGE SCALE GENOMIC DNA]</scope>
    <source>
        <strain evidence="1 2">ATCC 11559</strain>
    </source>
</reference>
<sequence>MYENNKTFYAKRILRKHNSSKNQWFDKLKILQKRVYREAFALKDAVKISKVIDKETHFCYYDVNFLSFSKHQLCLDATDVAIRLLVMSFSGSECIFFCYREVRASTVFKNEKDVFIGKDFKLLIPYFKSIRLFILLKIRSFCGTVPLVNVKGKPLSRLRNSVIL</sequence>
<dbReference type="AlphaFoldDB" id="A0A1X0RJX3"/>
<proteinExistence type="predicted"/>
<dbReference type="Proteomes" id="UP000242381">
    <property type="component" value="Unassembled WGS sequence"/>
</dbReference>
<protein>
    <submittedName>
        <fullName evidence="1">Uncharacterized protein</fullName>
    </submittedName>
</protein>
<accession>A0A1X0RJX3</accession>
<evidence type="ECO:0000313" key="2">
    <source>
        <dbReference type="Proteomes" id="UP000242381"/>
    </source>
</evidence>
<gene>
    <name evidence="1" type="ORF">BCV71DRAFT_240283</name>
</gene>
<organism evidence="1 2">
    <name type="scientific">Rhizopus microsporus</name>
    <dbReference type="NCBI Taxonomy" id="58291"/>
    <lineage>
        <taxon>Eukaryota</taxon>
        <taxon>Fungi</taxon>
        <taxon>Fungi incertae sedis</taxon>
        <taxon>Mucoromycota</taxon>
        <taxon>Mucoromycotina</taxon>
        <taxon>Mucoromycetes</taxon>
        <taxon>Mucorales</taxon>
        <taxon>Mucorineae</taxon>
        <taxon>Rhizopodaceae</taxon>
        <taxon>Rhizopus</taxon>
    </lineage>
</organism>